<keyword evidence="1" id="KW-0812">Transmembrane</keyword>
<evidence type="ECO:0000256" key="1">
    <source>
        <dbReference type="RuleBase" id="RU363076"/>
    </source>
</evidence>
<dbReference type="AlphaFoldDB" id="A0A0L1KH96"/>
<dbReference type="Proteomes" id="UP000037446">
    <property type="component" value="Unassembled WGS sequence"/>
</dbReference>
<reference evidence="2" key="1">
    <citation type="submission" date="2015-02" db="EMBL/GenBank/DDBJ databases">
        <authorList>
            <person name="Chooi Y.-H."/>
        </authorList>
    </citation>
    <scope>NUCLEOTIDE SEQUENCE [LARGE SCALE GENOMIC DNA]</scope>
    <source>
        <strain evidence="2">LAMA 915</strain>
    </source>
</reference>
<evidence type="ECO:0000313" key="3">
    <source>
        <dbReference type="Proteomes" id="UP000037446"/>
    </source>
</evidence>
<comment type="similarity">
    <text evidence="1">Belongs to the SURF1 family.</text>
</comment>
<dbReference type="PATRIC" id="fig|1306953.7.peg.1893"/>
<keyword evidence="1" id="KW-1133">Transmembrane helix</keyword>
<gene>
    <name evidence="2" type="ORF">J121_1843</name>
</gene>
<dbReference type="STRING" id="1306953.J121_1843"/>
<evidence type="ECO:0000313" key="2">
    <source>
        <dbReference type="EMBL" id="KNH03256.1"/>
    </source>
</evidence>
<keyword evidence="1" id="KW-0472">Membrane</keyword>
<feature type="transmembrane region" description="Helical" evidence="1">
    <location>
        <begin position="7"/>
        <end position="27"/>
    </location>
</feature>
<dbReference type="RefSeq" id="WP_050599331.1">
    <property type="nucleotide sequence ID" value="NZ_JYNE01000015.1"/>
</dbReference>
<dbReference type="Pfam" id="PF02104">
    <property type="entry name" value="SURF1"/>
    <property type="match status" value="1"/>
</dbReference>
<sequence length="191" mass="20468">MRRIPIFATVIVAAAIAVMIALGFWQLGRMDEKDALIQRAERSLEMAEPVGYPGDPARAEELLYRRTEVTCAEVVGINTVAGTSLRGEKGVAHRATCALPSGEQVRIDLGFSRNPAPVEWAGGPVGGTIAPGGRIVASQGVAGLAPLAPPDPRDLPNNHLAYAGQWFFFALTALIIYILALRRRATRARDV</sequence>
<feature type="transmembrane region" description="Helical" evidence="1">
    <location>
        <begin position="160"/>
        <end position="180"/>
    </location>
</feature>
<dbReference type="GO" id="GO:0005886">
    <property type="term" value="C:plasma membrane"/>
    <property type="evidence" value="ECO:0007669"/>
    <property type="project" value="UniProtKB-SubCell"/>
</dbReference>
<comment type="subcellular location">
    <subcellularLocation>
        <location evidence="1">Cell membrane</location>
        <topology evidence="1">Multi-pass membrane protein</topology>
    </subcellularLocation>
</comment>
<name>A0A0L1KH96_9SPHN</name>
<protein>
    <recommendedName>
        <fullName evidence="1">SURF1-like protein</fullName>
    </recommendedName>
</protein>
<organism evidence="2 3">
    <name type="scientific">Qipengyuania citrea LAMA 915</name>
    <dbReference type="NCBI Taxonomy" id="1306953"/>
    <lineage>
        <taxon>Bacteria</taxon>
        <taxon>Pseudomonadati</taxon>
        <taxon>Pseudomonadota</taxon>
        <taxon>Alphaproteobacteria</taxon>
        <taxon>Sphingomonadales</taxon>
        <taxon>Erythrobacteraceae</taxon>
        <taxon>Qipengyuania</taxon>
    </lineage>
</organism>
<dbReference type="EMBL" id="JYNE01000015">
    <property type="protein sequence ID" value="KNH03256.1"/>
    <property type="molecule type" value="Genomic_DNA"/>
</dbReference>
<proteinExistence type="inferred from homology"/>
<keyword evidence="1" id="KW-1003">Cell membrane</keyword>
<dbReference type="InterPro" id="IPR002994">
    <property type="entry name" value="Surf1/Shy1"/>
</dbReference>
<accession>A0A0L1KH96</accession>
<comment type="caution">
    <text evidence="2">The sequence shown here is derived from an EMBL/GenBank/DDBJ whole genome shotgun (WGS) entry which is preliminary data.</text>
</comment>